<gene>
    <name evidence="1" type="primary">jg17444</name>
    <name evidence="1" type="ORF">PAEG_LOCUS20927</name>
</gene>
<accession>A0A8S4S4S6</accession>
<evidence type="ECO:0000313" key="2">
    <source>
        <dbReference type="Proteomes" id="UP000838756"/>
    </source>
</evidence>
<dbReference type="OrthoDB" id="5419617at2759"/>
<dbReference type="InterPro" id="IPR001888">
    <property type="entry name" value="Transposase_1"/>
</dbReference>
<comment type="caution">
    <text evidence="1">The sequence shown here is derived from an EMBL/GenBank/DDBJ whole genome shotgun (WGS) entry which is preliminary data.</text>
</comment>
<dbReference type="Pfam" id="PF01359">
    <property type="entry name" value="Transposase_1"/>
    <property type="match status" value="1"/>
</dbReference>
<proteinExistence type="predicted"/>
<protein>
    <submittedName>
        <fullName evidence="1">Jg17444 protein</fullName>
    </submittedName>
</protein>
<dbReference type="EMBL" id="CAKXAJ010025888">
    <property type="protein sequence ID" value="CAH2245047.1"/>
    <property type="molecule type" value="Genomic_DNA"/>
</dbReference>
<sequence length="106" mass="12184">MHDKNVRKRLLSMAGQASQTVAKPGLTRNKMLLCVWWDWKGYEGIIANEKADELAKTGALEKQIGPEPFCELPKCMAQLTLQTYCNYHTLIRWRQLPGMNHSRVLI</sequence>
<evidence type="ECO:0000313" key="1">
    <source>
        <dbReference type="EMBL" id="CAH2245047.1"/>
    </source>
</evidence>
<name>A0A8S4S4S6_9NEOP</name>
<reference evidence="1" key="1">
    <citation type="submission" date="2022-03" db="EMBL/GenBank/DDBJ databases">
        <authorList>
            <person name="Lindestad O."/>
        </authorList>
    </citation>
    <scope>NUCLEOTIDE SEQUENCE</scope>
</reference>
<organism evidence="1 2">
    <name type="scientific">Pararge aegeria aegeria</name>
    <dbReference type="NCBI Taxonomy" id="348720"/>
    <lineage>
        <taxon>Eukaryota</taxon>
        <taxon>Metazoa</taxon>
        <taxon>Ecdysozoa</taxon>
        <taxon>Arthropoda</taxon>
        <taxon>Hexapoda</taxon>
        <taxon>Insecta</taxon>
        <taxon>Pterygota</taxon>
        <taxon>Neoptera</taxon>
        <taxon>Endopterygota</taxon>
        <taxon>Lepidoptera</taxon>
        <taxon>Glossata</taxon>
        <taxon>Ditrysia</taxon>
        <taxon>Papilionoidea</taxon>
        <taxon>Nymphalidae</taxon>
        <taxon>Satyrinae</taxon>
        <taxon>Satyrini</taxon>
        <taxon>Parargina</taxon>
        <taxon>Pararge</taxon>
    </lineage>
</organism>
<dbReference type="AlphaFoldDB" id="A0A8S4S4S6"/>
<dbReference type="Proteomes" id="UP000838756">
    <property type="component" value="Unassembled WGS sequence"/>
</dbReference>
<keyword evidence="2" id="KW-1185">Reference proteome</keyword>